<name>A0A6J7NX21_9ZZZZ</name>
<keyword evidence="1" id="KW-1133">Transmembrane helix</keyword>
<keyword evidence="1" id="KW-0472">Membrane</keyword>
<gene>
    <name evidence="2" type="ORF">UFOPK2928_00327</name>
    <name evidence="3" type="ORF">UFOPK4010_00942</name>
</gene>
<dbReference type="EMBL" id="CAEZZY010000020">
    <property type="protein sequence ID" value="CAB4774017.1"/>
    <property type="molecule type" value="Genomic_DNA"/>
</dbReference>
<evidence type="ECO:0000313" key="3">
    <source>
        <dbReference type="EMBL" id="CAB4996805.1"/>
    </source>
</evidence>
<proteinExistence type="predicted"/>
<feature type="transmembrane region" description="Helical" evidence="1">
    <location>
        <begin position="135"/>
        <end position="156"/>
    </location>
</feature>
<dbReference type="AlphaFoldDB" id="A0A6J7NX21"/>
<sequence length="251" mass="28301">MPKAMKSTEHLNLADALEVWAKRHQVSTDPYVVRLANSLRTRRDLAMWASLNPMEFLPNPEVHKMRSVETIAHFLAVVRNSIVFLPVALTWIAVSKATTAFALYTSKNSIAVVNFLEFWQNGYGVLAKEWTIGRIAFIDFALILVVIFLTLLTAYLGRRNQNLRQNASAALDAERTTLALDISAYLFSKQSVTPLSMTASMATSLRQLLNATDALDKSTSTLEKKFKELPTNRELLLEIKAIKNELFKKQK</sequence>
<evidence type="ECO:0000313" key="2">
    <source>
        <dbReference type="EMBL" id="CAB4774017.1"/>
    </source>
</evidence>
<evidence type="ECO:0000256" key="1">
    <source>
        <dbReference type="SAM" id="Phobius"/>
    </source>
</evidence>
<feature type="transmembrane region" description="Helical" evidence="1">
    <location>
        <begin position="74"/>
        <end position="94"/>
    </location>
</feature>
<organism evidence="3">
    <name type="scientific">freshwater metagenome</name>
    <dbReference type="NCBI Taxonomy" id="449393"/>
    <lineage>
        <taxon>unclassified sequences</taxon>
        <taxon>metagenomes</taxon>
        <taxon>ecological metagenomes</taxon>
    </lineage>
</organism>
<protein>
    <submittedName>
        <fullName evidence="3">Unannotated protein</fullName>
    </submittedName>
</protein>
<dbReference type="EMBL" id="CAFBOU010000087">
    <property type="protein sequence ID" value="CAB4996805.1"/>
    <property type="molecule type" value="Genomic_DNA"/>
</dbReference>
<keyword evidence="1" id="KW-0812">Transmembrane</keyword>
<accession>A0A6J7NX21</accession>
<reference evidence="3" key="1">
    <citation type="submission" date="2020-05" db="EMBL/GenBank/DDBJ databases">
        <authorList>
            <person name="Chiriac C."/>
            <person name="Salcher M."/>
            <person name="Ghai R."/>
            <person name="Kavagutti S V."/>
        </authorList>
    </citation>
    <scope>NUCLEOTIDE SEQUENCE</scope>
</reference>